<dbReference type="AlphaFoldDB" id="A0A2Z2P860"/>
<accession>A0A2Z2P860</accession>
<dbReference type="PANTHER" id="PTHR13096">
    <property type="entry name" value="MINA53 MYC INDUCED NUCLEAR ANTIGEN"/>
    <property type="match status" value="1"/>
</dbReference>
<evidence type="ECO:0000259" key="6">
    <source>
        <dbReference type="PROSITE" id="PS51471"/>
    </source>
</evidence>
<dbReference type="GO" id="GO:0051864">
    <property type="term" value="F:histone H3K36 demethylase activity"/>
    <property type="evidence" value="ECO:0007669"/>
    <property type="project" value="TreeGrafter"/>
</dbReference>
<dbReference type="EMBL" id="CP018632">
    <property type="protein sequence ID" value="ASJ76034.1"/>
    <property type="molecule type" value="Genomic_DNA"/>
</dbReference>
<comment type="cofactor">
    <cofactor evidence="1">
        <name>Fe(2+)</name>
        <dbReference type="ChEBI" id="CHEBI:29033"/>
    </cofactor>
</comment>
<dbReference type="InterPro" id="IPR039994">
    <property type="entry name" value="NO66-like"/>
</dbReference>
<evidence type="ECO:0000256" key="4">
    <source>
        <dbReference type="RuleBase" id="RU003682"/>
    </source>
</evidence>
<gene>
    <name evidence="7" type="ORF">IMCC3135_29925</name>
</gene>
<proteinExistence type="inferred from homology"/>
<dbReference type="Proteomes" id="UP000250079">
    <property type="component" value="Chromosome"/>
</dbReference>
<dbReference type="SUPFAM" id="SSF51197">
    <property type="entry name" value="Clavaminate synthase-like"/>
    <property type="match status" value="1"/>
</dbReference>
<evidence type="ECO:0000256" key="2">
    <source>
        <dbReference type="ARBA" id="ARBA00022723"/>
    </source>
</evidence>
<keyword evidence="3 4" id="KW-0408">Iron</keyword>
<feature type="domain" description="Fe2OG dioxygenase" evidence="6">
    <location>
        <begin position="120"/>
        <end position="256"/>
    </location>
</feature>
<dbReference type="InterPro" id="IPR005123">
    <property type="entry name" value="Oxoglu/Fe-dep_dioxygenase_dom"/>
</dbReference>
<evidence type="ECO:0000256" key="1">
    <source>
        <dbReference type="ARBA" id="ARBA00001954"/>
    </source>
</evidence>
<dbReference type="GO" id="GO:0032453">
    <property type="term" value="F:histone H3K4 demethylase activity"/>
    <property type="evidence" value="ECO:0007669"/>
    <property type="project" value="TreeGrafter"/>
</dbReference>
<dbReference type="Gene3D" id="2.60.120.650">
    <property type="entry name" value="Cupin"/>
    <property type="match status" value="1"/>
</dbReference>
<dbReference type="GO" id="GO:0046872">
    <property type="term" value="F:metal ion binding"/>
    <property type="evidence" value="ECO:0007669"/>
    <property type="project" value="UniProtKB-KW"/>
</dbReference>
<dbReference type="PANTHER" id="PTHR13096:SF8">
    <property type="entry name" value="RIBOSOMAL OXYGENASE 1"/>
    <property type="match status" value="1"/>
</dbReference>
<dbReference type="PROSITE" id="PS51471">
    <property type="entry name" value="FE2OG_OXY"/>
    <property type="match status" value="1"/>
</dbReference>
<dbReference type="KEGG" id="gai:IMCC3135_29925"/>
<reference evidence="7 8" key="1">
    <citation type="submission" date="2016-12" db="EMBL/GenBank/DDBJ databases">
        <authorList>
            <person name="Song W.-J."/>
            <person name="Kurnit D.M."/>
        </authorList>
    </citation>
    <scope>NUCLEOTIDE SEQUENCE [LARGE SCALE GENOMIC DNA]</scope>
    <source>
        <strain evidence="7 8">IMCC3135</strain>
    </source>
</reference>
<comment type="similarity">
    <text evidence="4">Belongs to the iron/ascorbate-dependent oxidoreductase family.</text>
</comment>
<dbReference type="InterPro" id="IPR003347">
    <property type="entry name" value="JmjC_dom"/>
</dbReference>
<protein>
    <recommendedName>
        <fullName evidence="9">JmjC domain-containing protein</fullName>
    </recommendedName>
</protein>
<evidence type="ECO:0008006" key="9">
    <source>
        <dbReference type="Google" id="ProtNLM"/>
    </source>
</evidence>
<sequence>MHTSGEELSVILGPIQEAEFFNDYWEQAPLHVSRADPGHFSSLLSLQKIETLLSSQALYFPSVQLVRLHDPVVTSTYTDDARRIIPHRLVEYHRNGATIVLSQAHEKIASLADFRRSVQTALQLRCQTNVYLSPPGKQGFNAHYDSHDVFILQVAGSKTFNFYGGGVELPYSHDGFEASRHVCGELQESILLEAGDTLYIPRGVMHDAVASEASSLHITLGVYAVTWRDVLLEMVQQLTQQDARYRQSVPGSWLRQNELIDSSTPLSQTEELSPVFSPLHLQQALSSLADTAAIDSSADCRGMLSSLLSDSITQEPGVAQTDNPASGLCLSANIKVKHSLLISKERSGTTLRCRTHGQVLEFSEPSASAVEWLLGVGQCVVSSLPGLDDEQKLAVCQRLLYANILKLPELSIDEASSQESAAP</sequence>
<evidence type="ECO:0000259" key="5">
    <source>
        <dbReference type="PROSITE" id="PS51184"/>
    </source>
</evidence>
<keyword evidence="4" id="KW-0560">Oxidoreductase</keyword>
<evidence type="ECO:0000313" key="8">
    <source>
        <dbReference type="Proteomes" id="UP000250079"/>
    </source>
</evidence>
<evidence type="ECO:0000256" key="3">
    <source>
        <dbReference type="ARBA" id="ARBA00023004"/>
    </source>
</evidence>
<organism evidence="7 8">
    <name type="scientific">Granulosicoccus antarcticus IMCC3135</name>
    <dbReference type="NCBI Taxonomy" id="1192854"/>
    <lineage>
        <taxon>Bacteria</taxon>
        <taxon>Pseudomonadati</taxon>
        <taxon>Pseudomonadota</taxon>
        <taxon>Gammaproteobacteria</taxon>
        <taxon>Chromatiales</taxon>
        <taxon>Granulosicoccaceae</taxon>
        <taxon>Granulosicoccus</taxon>
    </lineage>
</organism>
<keyword evidence="8" id="KW-1185">Reference proteome</keyword>
<feature type="domain" description="JmjC" evidence="5">
    <location>
        <begin position="97"/>
        <end position="239"/>
    </location>
</feature>
<dbReference type="RefSeq" id="WP_157736358.1">
    <property type="nucleotide sequence ID" value="NZ_CP018632.1"/>
</dbReference>
<dbReference type="Pfam" id="PF08007">
    <property type="entry name" value="JmjC_2"/>
    <property type="match status" value="1"/>
</dbReference>
<name>A0A2Z2P860_9GAMM</name>
<evidence type="ECO:0000313" key="7">
    <source>
        <dbReference type="EMBL" id="ASJ76034.1"/>
    </source>
</evidence>
<dbReference type="OrthoDB" id="479699at2"/>
<dbReference type="PROSITE" id="PS51184">
    <property type="entry name" value="JMJC"/>
    <property type="match status" value="1"/>
</dbReference>
<keyword evidence="2 4" id="KW-0479">Metal-binding</keyword>